<keyword evidence="2" id="KW-1185">Reference proteome</keyword>
<accession>W6U449</accession>
<evidence type="ECO:0000313" key="2">
    <source>
        <dbReference type="Proteomes" id="UP000019149"/>
    </source>
</evidence>
<dbReference type="EMBL" id="APAU02000139">
    <property type="protein sequence ID" value="EUB55883.1"/>
    <property type="molecule type" value="Genomic_DNA"/>
</dbReference>
<dbReference type="KEGG" id="egl:EGR_09240"/>
<reference evidence="1 2" key="1">
    <citation type="journal article" date="2013" name="Nat. Genet.">
        <title>The genome of the hydatid tapeworm Echinococcus granulosus.</title>
        <authorList>
            <person name="Zheng H."/>
            <person name="Zhang W."/>
            <person name="Zhang L."/>
            <person name="Zhang Z."/>
            <person name="Li J."/>
            <person name="Lu G."/>
            <person name="Zhu Y."/>
            <person name="Wang Y."/>
            <person name="Huang Y."/>
            <person name="Liu J."/>
            <person name="Kang H."/>
            <person name="Chen J."/>
            <person name="Wang L."/>
            <person name="Chen A."/>
            <person name="Yu S."/>
            <person name="Gao Z."/>
            <person name="Jin L."/>
            <person name="Gu W."/>
            <person name="Wang Z."/>
            <person name="Zhao L."/>
            <person name="Shi B."/>
            <person name="Wen H."/>
            <person name="Lin R."/>
            <person name="Jones M.K."/>
            <person name="Brejova B."/>
            <person name="Vinar T."/>
            <person name="Zhao G."/>
            <person name="McManus D.P."/>
            <person name="Chen Z."/>
            <person name="Zhou Y."/>
            <person name="Wang S."/>
        </authorList>
    </citation>
    <scope>NUCLEOTIDE SEQUENCE [LARGE SCALE GENOMIC DNA]</scope>
</reference>
<name>W6U449_ECHGR</name>
<protein>
    <submittedName>
        <fullName evidence="1">Uncharacterized protein</fullName>
    </submittedName>
</protein>
<dbReference type="AlphaFoldDB" id="W6U449"/>
<dbReference type="RefSeq" id="XP_024347079.1">
    <property type="nucleotide sequence ID" value="XM_024498489.1"/>
</dbReference>
<dbReference type="Proteomes" id="UP000019149">
    <property type="component" value="Unassembled WGS sequence"/>
</dbReference>
<sequence length="61" mass="7045">MNLKVTHKIENHFVKCDCIKCELTIFDNPIAPPLLLKMVGKRHSDGYIEANCFNRMIALRT</sequence>
<dbReference type="GeneID" id="36344955"/>
<proteinExistence type="predicted"/>
<organism evidence="1 2">
    <name type="scientific">Echinococcus granulosus</name>
    <name type="common">Hydatid tapeworm</name>
    <dbReference type="NCBI Taxonomy" id="6210"/>
    <lineage>
        <taxon>Eukaryota</taxon>
        <taxon>Metazoa</taxon>
        <taxon>Spiralia</taxon>
        <taxon>Lophotrochozoa</taxon>
        <taxon>Platyhelminthes</taxon>
        <taxon>Cestoda</taxon>
        <taxon>Eucestoda</taxon>
        <taxon>Cyclophyllidea</taxon>
        <taxon>Taeniidae</taxon>
        <taxon>Echinococcus</taxon>
        <taxon>Echinococcus granulosus group</taxon>
    </lineage>
</organism>
<comment type="caution">
    <text evidence="1">The sequence shown here is derived from an EMBL/GenBank/DDBJ whole genome shotgun (WGS) entry which is preliminary data.</text>
</comment>
<gene>
    <name evidence="1" type="ORF">EGR_09240</name>
</gene>
<evidence type="ECO:0000313" key="1">
    <source>
        <dbReference type="EMBL" id="EUB55883.1"/>
    </source>
</evidence>
<dbReference type="CTD" id="36344955"/>